<sequence length="85" mass="9158">MSTLQRPKANLSESLIGTEHSPKICLLESISVPHLISSHPTPSPSHLPLHSPNLRISLTQNIRTEGEVPSSITIPPAMAQKVPLP</sequence>
<proteinExistence type="predicted"/>
<dbReference type="AlphaFoldDB" id="A0A0C9Y3X8"/>
<evidence type="ECO:0000313" key="1">
    <source>
        <dbReference type="EMBL" id="KIK02818.1"/>
    </source>
</evidence>
<organism evidence="1 2">
    <name type="scientific">Laccaria amethystina LaAM-08-1</name>
    <dbReference type="NCBI Taxonomy" id="1095629"/>
    <lineage>
        <taxon>Eukaryota</taxon>
        <taxon>Fungi</taxon>
        <taxon>Dikarya</taxon>
        <taxon>Basidiomycota</taxon>
        <taxon>Agaricomycotina</taxon>
        <taxon>Agaricomycetes</taxon>
        <taxon>Agaricomycetidae</taxon>
        <taxon>Agaricales</taxon>
        <taxon>Agaricineae</taxon>
        <taxon>Hydnangiaceae</taxon>
        <taxon>Laccaria</taxon>
    </lineage>
</organism>
<evidence type="ECO:0000313" key="2">
    <source>
        <dbReference type="Proteomes" id="UP000054477"/>
    </source>
</evidence>
<protein>
    <submittedName>
        <fullName evidence="1">Uncharacterized protein</fullName>
    </submittedName>
</protein>
<gene>
    <name evidence="1" type="ORF">K443DRAFT_656506</name>
</gene>
<reference evidence="2" key="2">
    <citation type="submission" date="2015-01" db="EMBL/GenBank/DDBJ databases">
        <title>Evolutionary Origins and Diversification of the Mycorrhizal Mutualists.</title>
        <authorList>
            <consortium name="DOE Joint Genome Institute"/>
            <consortium name="Mycorrhizal Genomics Consortium"/>
            <person name="Kohler A."/>
            <person name="Kuo A."/>
            <person name="Nagy L.G."/>
            <person name="Floudas D."/>
            <person name="Copeland A."/>
            <person name="Barry K.W."/>
            <person name="Cichocki N."/>
            <person name="Veneault-Fourrey C."/>
            <person name="LaButti K."/>
            <person name="Lindquist E.A."/>
            <person name="Lipzen A."/>
            <person name="Lundell T."/>
            <person name="Morin E."/>
            <person name="Murat C."/>
            <person name="Riley R."/>
            <person name="Ohm R."/>
            <person name="Sun H."/>
            <person name="Tunlid A."/>
            <person name="Henrissat B."/>
            <person name="Grigoriev I.V."/>
            <person name="Hibbett D.S."/>
            <person name="Martin F."/>
        </authorList>
    </citation>
    <scope>NUCLEOTIDE SEQUENCE [LARGE SCALE GENOMIC DNA]</scope>
    <source>
        <strain evidence="2">LaAM-08-1</strain>
    </source>
</reference>
<dbReference type="Proteomes" id="UP000054477">
    <property type="component" value="Unassembled WGS sequence"/>
</dbReference>
<reference evidence="1 2" key="1">
    <citation type="submission" date="2014-04" db="EMBL/GenBank/DDBJ databases">
        <authorList>
            <consortium name="DOE Joint Genome Institute"/>
            <person name="Kuo A."/>
            <person name="Kohler A."/>
            <person name="Nagy L.G."/>
            <person name="Floudas D."/>
            <person name="Copeland A."/>
            <person name="Barry K.W."/>
            <person name="Cichocki N."/>
            <person name="Veneault-Fourrey C."/>
            <person name="LaButti K."/>
            <person name="Lindquist E.A."/>
            <person name="Lipzen A."/>
            <person name="Lundell T."/>
            <person name="Morin E."/>
            <person name="Murat C."/>
            <person name="Sun H."/>
            <person name="Tunlid A."/>
            <person name="Henrissat B."/>
            <person name="Grigoriev I.V."/>
            <person name="Hibbett D.S."/>
            <person name="Martin F."/>
            <person name="Nordberg H.P."/>
            <person name="Cantor M.N."/>
            <person name="Hua S.X."/>
        </authorList>
    </citation>
    <scope>NUCLEOTIDE SEQUENCE [LARGE SCALE GENOMIC DNA]</scope>
    <source>
        <strain evidence="1 2">LaAM-08-1</strain>
    </source>
</reference>
<accession>A0A0C9Y3X8</accession>
<name>A0A0C9Y3X8_9AGAR</name>
<keyword evidence="2" id="KW-1185">Reference proteome</keyword>
<dbReference type="EMBL" id="KN838587">
    <property type="protein sequence ID" value="KIK02818.1"/>
    <property type="molecule type" value="Genomic_DNA"/>
</dbReference>
<dbReference type="HOGENOM" id="CLU_2512984_0_0_1"/>